<dbReference type="Pfam" id="PF17655">
    <property type="entry name" value="IRK_C"/>
    <property type="match status" value="1"/>
</dbReference>
<name>A0A345D8J2_9BURK</name>
<keyword evidence="8" id="KW-0406">Ion transport</keyword>
<gene>
    <name evidence="14" type="ORF">DTO96_100390</name>
</gene>
<reference evidence="15" key="1">
    <citation type="submission" date="2018-07" db="EMBL/GenBank/DDBJ databases">
        <authorList>
            <person name="Kim H."/>
        </authorList>
    </citation>
    <scope>NUCLEOTIDE SEQUENCE [LARGE SCALE GENOMIC DNA]</scope>
    <source>
        <strain evidence="15">F02</strain>
    </source>
</reference>
<feature type="domain" description="Inward rectifier potassium channel C-terminal" evidence="13">
    <location>
        <begin position="140"/>
        <end position="292"/>
    </location>
</feature>
<keyword evidence="6" id="KW-0630">Potassium</keyword>
<dbReference type="PANTHER" id="PTHR11767:SF102">
    <property type="entry name" value="INWARDLY RECTIFYING POTASSIUM CHANNEL 1, ISOFORM F"/>
    <property type="match status" value="1"/>
</dbReference>
<keyword evidence="10 14" id="KW-0407">Ion channel</keyword>
<evidence type="ECO:0000259" key="13">
    <source>
        <dbReference type="Pfam" id="PF17655"/>
    </source>
</evidence>
<keyword evidence="15" id="KW-1185">Reference proteome</keyword>
<dbReference type="GO" id="GO:0034765">
    <property type="term" value="P:regulation of monoatomic ion transmembrane transport"/>
    <property type="evidence" value="ECO:0007669"/>
    <property type="project" value="TreeGrafter"/>
</dbReference>
<keyword evidence="9 11" id="KW-0472">Membrane</keyword>
<evidence type="ECO:0000256" key="7">
    <source>
        <dbReference type="ARBA" id="ARBA00022989"/>
    </source>
</evidence>
<dbReference type="KEGG" id="hyf:DTO96_100390"/>
<accession>A0A345D8J2</accession>
<keyword evidence="5" id="KW-0851">Voltage-gated channel</keyword>
<dbReference type="SUPFAM" id="SSF81324">
    <property type="entry name" value="Voltage-gated potassium channels"/>
    <property type="match status" value="1"/>
</dbReference>
<dbReference type="RefSeq" id="WP_192879006.1">
    <property type="nucleotide sequence ID" value="NZ_CP031124.1"/>
</dbReference>
<keyword evidence="7 11" id="KW-1133">Transmembrane helix</keyword>
<keyword evidence="3" id="KW-0633">Potassium transport</keyword>
<dbReference type="PANTHER" id="PTHR11767">
    <property type="entry name" value="INWARD RECTIFIER POTASSIUM CHANNEL"/>
    <property type="match status" value="1"/>
</dbReference>
<evidence type="ECO:0000256" key="1">
    <source>
        <dbReference type="ARBA" id="ARBA00004141"/>
    </source>
</evidence>
<dbReference type="AlphaFoldDB" id="A0A345D8J2"/>
<evidence type="ECO:0000256" key="3">
    <source>
        <dbReference type="ARBA" id="ARBA00022538"/>
    </source>
</evidence>
<evidence type="ECO:0000313" key="14">
    <source>
        <dbReference type="EMBL" id="AXF84680.1"/>
    </source>
</evidence>
<evidence type="ECO:0000256" key="8">
    <source>
        <dbReference type="ARBA" id="ARBA00023065"/>
    </source>
</evidence>
<dbReference type="GO" id="GO:0005886">
    <property type="term" value="C:plasma membrane"/>
    <property type="evidence" value="ECO:0007669"/>
    <property type="project" value="TreeGrafter"/>
</dbReference>
<dbReference type="Gene3D" id="1.10.287.70">
    <property type="match status" value="1"/>
</dbReference>
<feature type="transmembrane region" description="Helical" evidence="11">
    <location>
        <begin position="109"/>
        <end position="131"/>
    </location>
</feature>
<dbReference type="InterPro" id="IPR013518">
    <property type="entry name" value="K_chnl_inward-rec_Kir_cyto"/>
</dbReference>
<dbReference type="InterPro" id="IPR013099">
    <property type="entry name" value="K_chnl_dom"/>
</dbReference>
<keyword evidence="4 11" id="KW-0812">Transmembrane</keyword>
<evidence type="ECO:0000256" key="4">
    <source>
        <dbReference type="ARBA" id="ARBA00022692"/>
    </source>
</evidence>
<dbReference type="GO" id="GO:1990573">
    <property type="term" value="P:potassium ion import across plasma membrane"/>
    <property type="evidence" value="ECO:0007669"/>
    <property type="project" value="TreeGrafter"/>
</dbReference>
<dbReference type="SUPFAM" id="SSF81296">
    <property type="entry name" value="E set domains"/>
    <property type="match status" value="1"/>
</dbReference>
<comment type="subcellular location">
    <subcellularLocation>
        <location evidence="1">Membrane</location>
        <topology evidence="1">Multi-pass membrane protein</topology>
    </subcellularLocation>
</comment>
<evidence type="ECO:0000259" key="12">
    <source>
        <dbReference type="Pfam" id="PF07885"/>
    </source>
</evidence>
<evidence type="ECO:0000313" key="15">
    <source>
        <dbReference type="Proteomes" id="UP000252182"/>
    </source>
</evidence>
<dbReference type="Proteomes" id="UP000252182">
    <property type="component" value="Chromosome"/>
</dbReference>
<evidence type="ECO:0000256" key="2">
    <source>
        <dbReference type="ARBA" id="ARBA00022448"/>
    </source>
</evidence>
<dbReference type="GO" id="GO:0005242">
    <property type="term" value="F:inward rectifier potassium channel activity"/>
    <property type="evidence" value="ECO:0007669"/>
    <property type="project" value="InterPro"/>
</dbReference>
<protein>
    <submittedName>
        <fullName evidence="14">Inward rectifier potassium channel Kirbac3.1</fullName>
    </submittedName>
</protein>
<organism evidence="14 15">
    <name type="scientific">Ephemeroptericola cinctiostellae</name>
    <dbReference type="NCBI Taxonomy" id="2268024"/>
    <lineage>
        <taxon>Bacteria</taxon>
        <taxon>Pseudomonadati</taxon>
        <taxon>Pseudomonadota</taxon>
        <taxon>Betaproteobacteria</taxon>
        <taxon>Burkholderiales</taxon>
        <taxon>Burkholderiaceae</taxon>
        <taxon>Ephemeroptericola</taxon>
    </lineage>
</organism>
<sequence length="295" mass="33084">MPFNAQSKVKTTKKATFGGRHIIVHGNPTHIWHDLYHSCLSMTWLGFFSGVALAFVMLNVLFALLYMIEPEGIANLFPDNILGAFFFSVETLATVGYGDMHPISVFTHFVATAEMFIGLSGSAILTGLIFARFSKPRARILFANSPVMTVVNGQPTLMIRTANARQNFIVDATAKLSMLRVEKTLEGARFRRVIDLKLVRTSQPMFFMGWTIMHVVDESSPLFGLTAVDFKAKDMSFVLIVKGTDESTTQQMQARQVYEHTDVKWQHRYVDAIYVDADGVSHIDYTLFHDTEALG</sequence>
<evidence type="ECO:0000256" key="9">
    <source>
        <dbReference type="ARBA" id="ARBA00023136"/>
    </source>
</evidence>
<dbReference type="Pfam" id="PF07885">
    <property type="entry name" value="Ion_trans_2"/>
    <property type="match status" value="1"/>
</dbReference>
<dbReference type="GO" id="GO:0034702">
    <property type="term" value="C:monoatomic ion channel complex"/>
    <property type="evidence" value="ECO:0007669"/>
    <property type="project" value="UniProtKB-KW"/>
</dbReference>
<dbReference type="PRINTS" id="PR01320">
    <property type="entry name" value="KIRCHANNEL"/>
</dbReference>
<dbReference type="InterPro" id="IPR016449">
    <property type="entry name" value="K_chnl_inward-rec_Kir"/>
</dbReference>
<feature type="transmembrane region" description="Helical" evidence="11">
    <location>
        <begin position="80"/>
        <end position="97"/>
    </location>
</feature>
<dbReference type="InterPro" id="IPR041647">
    <property type="entry name" value="IRK_C"/>
</dbReference>
<evidence type="ECO:0000256" key="11">
    <source>
        <dbReference type="SAM" id="Phobius"/>
    </source>
</evidence>
<feature type="transmembrane region" description="Helical" evidence="11">
    <location>
        <begin position="44"/>
        <end position="68"/>
    </location>
</feature>
<feature type="domain" description="Potassium channel" evidence="12">
    <location>
        <begin position="55"/>
        <end position="133"/>
    </location>
</feature>
<keyword evidence="2" id="KW-0813">Transport</keyword>
<evidence type="ECO:0000256" key="5">
    <source>
        <dbReference type="ARBA" id="ARBA00022882"/>
    </source>
</evidence>
<dbReference type="EMBL" id="CP031124">
    <property type="protein sequence ID" value="AXF84680.1"/>
    <property type="molecule type" value="Genomic_DNA"/>
</dbReference>
<dbReference type="Gene3D" id="2.60.40.1400">
    <property type="entry name" value="G protein-activated inward rectifier potassium channel 1"/>
    <property type="match status" value="1"/>
</dbReference>
<evidence type="ECO:0000256" key="6">
    <source>
        <dbReference type="ARBA" id="ARBA00022958"/>
    </source>
</evidence>
<dbReference type="InterPro" id="IPR014756">
    <property type="entry name" value="Ig_E-set"/>
</dbReference>
<proteinExistence type="predicted"/>
<evidence type="ECO:0000256" key="10">
    <source>
        <dbReference type="ARBA" id="ARBA00023303"/>
    </source>
</evidence>